<feature type="region of interest" description="Disordered" evidence="1">
    <location>
        <begin position="1"/>
        <end position="34"/>
    </location>
</feature>
<comment type="caution">
    <text evidence="2">The sequence shown here is derived from an EMBL/GenBank/DDBJ whole genome shotgun (WGS) entry which is preliminary data.</text>
</comment>
<evidence type="ECO:0000256" key="1">
    <source>
        <dbReference type="SAM" id="MobiDB-lite"/>
    </source>
</evidence>
<keyword evidence="3" id="KW-1185">Reference proteome</keyword>
<evidence type="ECO:0000313" key="3">
    <source>
        <dbReference type="Proteomes" id="UP001187415"/>
    </source>
</evidence>
<dbReference type="Proteomes" id="UP001187415">
    <property type="component" value="Unassembled WGS sequence"/>
</dbReference>
<proteinExistence type="predicted"/>
<name>A0AA88MNF6_CHASR</name>
<reference evidence="2" key="1">
    <citation type="submission" date="2023-07" db="EMBL/GenBank/DDBJ databases">
        <title>Chromosome-level Genome Assembly of Striped Snakehead (Channa striata).</title>
        <authorList>
            <person name="Liu H."/>
        </authorList>
    </citation>
    <scope>NUCLEOTIDE SEQUENCE</scope>
    <source>
        <strain evidence="2">Gz</strain>
        <tissue evidence="2">Muscle</tissue>
    </source>
</reference>
<dbReference type="EMBL" id="JAUPFM010000010">
    <property type="protein sequence ID" value="KAK2840035.1"/>
    <property type="molecule type" value="Genomic_DNA"/>
</dbReference>
<evidence type="ECO:0000313" key="2">
    <source>
        <dbReference type="EMBL" id="KAK2840035.1"/>
    </source>
</evidence>
<gene>
    <name evidence="2" type="ORF">Q5P01_013775</name>
</gene>
<organism evidence="2 3">
    <name type="scientific">Channa striata</name>
    <name type="common">Snakehead murrel</name>
    <name type="synonym">Ophicephalus striatus</name>
    <dbReference type="NCBI Taxonomy" id="64152"/>
    <lineage>
        <taxon>Eukaryota</taxon>
        <taxon>Metazoa</taxon>
        <taxon>Chordata</taxon>
        <taxon>Craniata</taxon>
        <taxon>Vertebrata</taxon>
        <taxon>Euteleostomi</taxon>
        <taxon>Actinopterygii</taxon>
        <taxon>Neopterygii</taxon>
        <taxon>Teleostei</taxon>
        <taxon>Neoteleostei</taxon>
        <taxon>Acanthomorphata</taxon>
        <taxon>Anabantaria</taxon>
        <taxon>Anabantiformes</taxon>
        <taxon>Channoidei</taxon>
        <taxon>Channidae</taxon>
        <taxon>Channa</taxon>
    </lineage>
</organism>
<protein>
    <submittedName>
        <fullName evidence="2">Uncharacterized protein</fullName>
    </submittedName>
</protein>
<dbReference type="AlphaFoldDB" id="A0AA88MNF6"/>
<sequence>MVGLPYLPSADPQMPSRGGQARGEQGSGPGASSALPRIQIEDRAGGGLLAFLHRVLCARPGLGSAPYPLFTLSRFSDYRPSSSSPLNTLPSLLNLFNSPWLLPSPLLLPTTLALFNKLLPSLTSLAITFHNPSSCSSHNSRPPHPSLPLTFFFGLSSVPAGGSRSSLCDTDATVRHAKNALAASVCSTVFACVHMIKAEE</sequence>
<accession>A0AA88MNF6</accession>